<sequence length="56" mass="5310">MSYDANNAYPAGPGATGPGAMGPGAGGFGGQPRGAASPEDLSLPLYGASFGQAVKP</sequence>
<comment type="caution">
    <text evidence="2">The sequence shown here is derived from an EMBL/GenBank/DDBJ whole genome shotgun (WGS) entry which is preliminary data.</text>
</comment>
<keyword evidence="3" id="KW-1185">Reference proteome</keyword>
<dbReference type="EMBL" id="FXZB01000033">
    <property type="protein sequence ID" value="SMX98603.1"/>
    <property type="molecule type" value="Genomic_DNA"/>
</dbReference>
<protein>
    <submittedName>
        <fullName evidence="2">Uncharacterized protein</fullName>
    </submittedName>
</protein>
<name>A0A2H1KFR7_BREAU</name>
<evidence type="ECO:0000256" key="1">
    <source>
        <dbReference type="SAM" id="MobiDB-lite"/>
    </source>
</evidence>
<evidence type="ECO:0000313" key="3">
    <source>
        <dbReference type="Proteomes" id="UP000234525"/>
    </source>
</evidence>
<dbReference type="Proteomes" id="UP000234525">
    <property type="component" value="Unassembled WGS sequence"/>
</dbReference>
<accession>A0A2H1KFR7</accession>
<proteinExistence type="predicted"/>
<dbReference type="AlphaFoldDB" id="A0A2H1KFR7"/>
<organism evidence="2 3">
    <name type="scientific">Brevibacterium aurantiacum</name>
    <dbReference type="NCBI Taxonomy" id="273384"/>
    <lineage>
        <taxon>Bacteria</taxon>
        <taxon>Bacillati</taxon>
        <taxon>Actinomycetota</taxon>
        <taxon>Actinomycetes</taxon>
        <taxon>Micrococcales</taxon>
        <taxon>Brevibacteriaceae</taxon>
        <taxon>Brevibacterium</taxon>
    </lineage>
</organism>
<feature type="compositionally biased region" description="Gly residues" evidence="1">
    <location>
        <begin position="14"/>
        <end position="32"/>
    </location>
</feature>
<gene>
    <name evidence="2" type="ORF">BAUR9175_03446</name>
</gene>
<feature type="region of interest" description="Disordered" evidence="1">
    <location>
        <begin position="1"/>
        <end position="56"/>
    </location>
</feature>
<evidence type="ECO:0000313" key="2">
    <source>
        <dbReference type="EMBL" id="SMX98603.1"/>
    </source>
</evidence>
<reference evidence="2" key="1">
    <citation type="submission" date="2017-03" db="EMBL/GenBank/DDBJ databases">
        <authorList>
            <person name="Monnet C."/>
        </authorList>
    </citation>
    <scope>NUCLEOTIDE SEQUENCE [LARGE SCALE GENOMIC DNA]</scope>
    <source>
        <strain evidence="2">ATCC 9175</strain>
    </source>
</reference>